<sequence>MLQGKRILLIVGGGIAAYKSLELVRRLRERGASVRSILTRAGGEFVTPLSLSALTEDKVYGELFSLTDEAEMGHIQLSRDADLLVVAPATADLLAKMTAGMADDLATTALLATDKAVLAAPAMNVRMWEHPATQANLATLRARGVAFVGPGEGAMACGEFGPGRMAEPAEILAAIEASFDQSKPLQGFSALVTSGPTHEPIDPVRYIANRSSGRQGHAIAEALAAAGAQTLLVSGPVTLPDPPGVEVVHVESAQEMLEACMAALPVDIAVCAAAVADWRVAGLSEQKLKKEAGRLPELTLAENPDILATLSKAEGNRPRLLIGFAAETEQVASHAAAKRQRKGCDWILANDVGPDSGTFGGSDNQITLIDEQGAEAWPKLDKQAVARRLVERIAEQLAGSARS</sequence>
<evidence type="ECO:0000256" key="1">
    <source>
        <dbReference type="ARBA" id="ARBA00022793"/>
    </source>
</evidence>
<organism evidence="7 8">
    <name type="scientific">Aquibaculum arenosum</name>
    <dbReference type="NCBI Taxonomy" id="3032591"/>
    <lineage>
        <taxon>Bacteria</taxon>
        <taxon>Pseudomonadati</taxon>
        <taxon>Pseudomonadota</taxon>
        <taxon>Alphaproteobacteria</taxon>
        <taxon>Rhodospirillales</taxon>
        <taxon>Rhodovibrionaceae</taxon>
        <taxon>Aquibaculum</taxon>
    </lineage>
</organism>
<comment type="function">
    <text evidence="3">Catalyzes two sequential steps in the biosynthesis of coenzyme A. In the first step cysteine is conjugated to 4'-phosphopantothenate to form 4-phosphopantothenoylcysteine. In the second step the latter compound is decarboxylated to form 4'-phosphopantotheine.</text>
</comment>
<comment type="caution">
    <text evidence="3">Lacks conserved residue(s) required for the propagation of feature annotation.</text>
</comment>
<dbReference type="EMBL" id="JARHUD010000004">
    <property type="protein sequence ID" value="MDF2096082.1"/>
    <property type="molecule type" value="Genomic_DNA"/>
</dbReference>
<feature type="domain" description="DNA/pantothenate metabolism flavoprotein C-terminal" evidence="6">
    <location>
        <begin position="185"/>
        <end position="395"/>
    </location>
</feature>
<keyword evidence="1 3" id="KW-0210">Decarboxylase</keyword>
<dbReference type="InterPro" id="IPR005252">
    <property type="entry name" value="CoaBC"/>
</dbReference>
<feature type="binding site" evidence="3">
    <location>
        <position position="338"/>
    </location>
    <ligand>
        <name>CTP</name>
        <dbReference type="ChEBI" id="CHEBI:37563"/>
    </ligand>
</feature>
<evidence type="ECO:0000313" key="7">
    <source>
        <dbReference type="EMBL" id="MDF2096082.1"/>
    </source>
</evidence>
<dbReference type="GO" id="GO:0004633">
    <property type="term" value="F:phosphopantothenoylcysteine decarboxylase activity"/>
    <property type="evidence" value="ECO:0007669"/>
    <property type="project" value="UniProtKB-EC"/>
</dbReference>
<feature type="domain" description="Flavoprotein" evidence="5">
    <location>
        <begin position="5"/>
        <end position="175"/>
    </location>
</feature>
<evidence type="ECO:0000259" key="5">
    <source>
        <dbReference type="Pfam" id="PF02441"/>
    </source>
</evidence>
<keyword evidence="2 3" id="KW-0456">Lyase</keyword>
<dbReference type="EC" id="6.3.2.5" evidence="3"/>
<dbReference type="GO" id="GO:0004632">
    <property type="term" value="F:phosphopantothenate--cysteine ligase activity"/>
    <property type="evidence" value="ECO:0007669"/>
    <property type="project" value="UniProtKB-EC"/>
</dbReference>
<comment type="cofactor">
    <cofactor evidence="3">
        <name>Mg(2+)</name>
        <dbReference type="ChEBI" id="CHEBI:18420"/>
    </cofactor>
</comment>
<feature type="binding site" evidence="3">
    <location>
        <position position="277"/>
    </location>
    <ligand>
        <name>CTP</name>
        <dbReference type="ChEBI" id="CHEBI:37563"/>
    </ligand>
</feature>
<keyword evidence="3 4" id="KW-0436">Ligase</keyword>
<dbReference type="Gene3D" id="3.40.50.1950">
    <property type="entry name" value="Flavin prenyltransferase-like"/>
    <property type="match status" value="1"/>
</dbReference>
<comment type="pathway">
    <text evidence="3 4">Cofactor biosynthesis; coenzyme A biosynthesis; CoA from (R)-pantothenate: step 3/5.</text>
</comment>
<evidence type="ECO:0000256" key="2">
    <source>
        <dbReference type="ARBA" id="ARBA00023239"/>
    </source>
</evidence>
<dbReference type="SUPFAM" id="SSF102645">
    <property type="entry name" value="CoaB-like"/>
    <property type="match status" value="1"/>
</dbReference>
<keyword evidence="3" id="KW-0460">Magnesium</keyword>
<comment type="catalytic activity">
    <reaction evidence="3 4">
        <text>(R)-4'-phosphopantothenate + L-cysteine + CTP = N-[(R)-4-phosphopantothenoyl]-L-cysteine + CMP + diphosphate + H(+)</text>
        <dbReference type="Rhea" id="RHEA:19397"/>
        <dbReference type="ChEBI" id="CHEBI:10986"/>
        <dbReference type="ChEBI" id="CHEBI:15378"/>
        <dbReference type="ChEBI" id="CHEBI:33019"/>
        <dbReference type="ChEBI" id="CHEBI:35235"/>
        <dbReference type="ChEBI" id="CHEBI:37563"/>
        <dbReference type="ChEBI" id="CHEBI:59458"/>
        <dbReference type="ChEBI" id="CHEBI:60377"/>
        <dbReference type="EC" id="6.3.2.5"/>
    </reaction>
</comment>
<feature type="active site" description="Proton donor" evidence="3">
    <location>
        <position position="157"/>
    </location>
</feature>
<dbReference type="Pfam" id="PF04127">
    <property type="entry name" value="DFP"/>
    <property type="match status" value="1"/>
</dbReference>
<comment type="function">
    <text evidence="4">Catalyzes two steps in the biosynthesis of coenzyme A. In the first step cysteine is conjugated to 4'-phosphopantothenate to form 4-phosphopantothenoylcysteine, in the latter compound is decarboxylated to form 4'-phosphopantotheine.</text>
</comment>
<keyword evidence="3" id="KW-0479">Metal-binding</keyword>
<comment type="catalytic activity">
    <reaction evidence="3 4">
        <text>N-[(R)-4-phosphopantothenoyl]-L-cysteine + H(+) = (R)-4'-phosphopantetheine + CO2</text>
        <dbReference type="Rhea" id="RHEA:16793"/>
        <dbReference type="ChEBI" id="CHEBI:15378"/>
        <dbReference type="ChEBI" id="CHEBI:16526"/>
        <dbReference type="ChEBI" id="CHEBI:59458"/>
        <dbReference type="ChEBI" id="CHEBI:61723"/>
        <dbReference type="EC" id="4.1.1.36"/>
    </reaction>
</comment>
<protein>
    <recommendedName>
        <fullName evidence="3">Coenzyme A biosynthesis bifunctional protein CoaBC</fullName>
    </recommendedName>
    <alternativeName>
        <fullName evidence="3">DNA/pantothenate metabolism flavoprotein</fullName>
    </alternativeName>
    <alternativeName>
        <fullName evidence="3">Phosphopantothenoylcysteine synthetase/decarboxylase</fullName>
        <shortName evidence="3">PPCS-PPCDC</shortName>
    </alternativeName>
    <domain>
        <recommendedName>
            <fullName evidence="3">Phosphopantothenoylcysteine decarboxylase</fullName>
            <shortName evidence="3">PPC decarboxylase</shortName>
            <shortName evidence="3">PPC-DC</shortName>
            <ecNumber evidence="3">4.1.1.36</ecNumber>
        </recommendedName>
        <alternativeName>
            <fullName evidence="3">CoaC</fullName>
        </alternativeName>
    </domain>
    <domain>
        <recommendedName>
            <fullName evidence="3">Phosphopantothenate--cysteine ligase</fullName>
            <ecNumber evidence="3">6.3.2.5</ecNumber>
        </recommendedName>
        <alternativeName>
            <fullName evidence="3">CoaB</fullName>
        </alternativeName>
        <alternativeName>
            <fullName evidence="3">Phosphopantothenoylcysteine synthetase</fullName>
            <shortName evidence="3">PPC synthetase</shortName>
            <shortName evidence="3">PPC-S</shortName>
        </alternativeName>
    </domain>
</protein>
<evidence type="ECO:0000256" key="4">
    <source>
        <dbReference type="RuleBase" id="RU364078"/>
    </source>
</evidence>
<dbReference type="Proteomes" id="UP001215503">
    <property type="component" value="Unassembled WGS sequence"/>
</dbReference>
<dbReference type="InterPro" id="IPR036551">
    <property type="entry name" value="Flavin_trans-like"/>
</dbReference>
<keyword evidence="3 4" id="KW-0288">FMN</keyword>
<dbReference type="Pfam" id="PF02441">
    <property type="entry name" value="Flavoprotein"/>
    <property type="match status" value="1"/>
</dbReference>
<feature type="region of interest" description="Phosphopantothenate--cysteine ligase" evidence="3">
    <location>
        <begin position="190"/>
        <end position="403"/>
    </location>
</feature>
<gene>
    <name evidence="3 7" type="primary">coaBC</name>
    <name evidence="7" type="ORF">P2G67_08850</name>
</gene>
<keyword evidence="3 4" id="KW-0285">Flavoprotein</keyword>
<dbReference type="EC" id="4.1.1.36" evidence="3"/>
<comment type="caution">
    <text evidence="7">The sequence shown here is derived from an EMBL/GenBank/DDBJ whole genome shotgun (WGS) entry which is preliminary data.</text>
</comment>
<evidence type="ECO:0000313" key="8">
    <source>
        <dbReference type="Proteomes" id="UP001215503"/>
    </source>
</evidence>
<comment type="cofactor">
    <cofactor evidence="3">
        <name>FMN</name>
        <dbReference type="ChEBI" id="CHEBI:58210"/>
    </cofactor>
    <text evidence="3">Binds 1 FMN per subunit.</text>
</comment>
<keyword evidence="3" id="KW-0511">Multifunctional enzyme</keyword>
<feature type="region of interest" description="Phosphopantothenoylcysteine decarboxylase" evidence="3">
    <location>
        <begin position="1"/>
        <end position="189"/>
    </location>
</feature>
<feature type="binding site" evidence="3">
    <location>
        <position position="287"/>
    </location>
    <ligand>
        <name>CTP</name>
        <dbReference type="ChEBI" id="CHEBI:37563"/>
    </ligand>
</feature>
<dbReference type="PANTHER" id="PTHR14359">
    <property type="entry name" value="HOMO-OLIGOMERIC FLAVIN CONTAINING CYS DECARBOXYLASE FAMILY"/>
    <property type="match status" value="1"/>
</dbReference>
<dbReference type="RefSeq" id="WP_275822135.1">
    <property type="nucleotide sequence ID" value="NZ_JARHUD010000004.1"/>
</dbReference>
<evidence type="ECO:0000256" key="3">
    <source>
        <dbReference type="HAMAP-Rule" id="MF_02225"/>
    </source>
</evidence>
<dbReference type="NCBIfam" id="TIGR00521">
    <property type="entry name" value="coaBC_dfp"/>
    <property type="match status" value="1"/>
</dbReference>
<proteinExistence type="inferred from homology"/>
<name>A0ABT5YMF8_9PROT</name>
<dbReference type="SUPFAM" id="SSF52507">
    <property type="entry name" value="Homo-oligomeric flavin-containing Cys decarboxylases, HFCD"/>
    <property type="match status" value="1"/>
</dbReference>
<comment type="similarity">
    <text evidence="3 4">In the C-terminal section; belongs to the PPC synthetase family.</text>
</comment>
<evidence type="ECO:0000259" key="6">
    <source>
        <dbReference type="Pfam" id="PF04127"/>
    </source>
</evidence>
<accession>A0ABT5YMF8</accession>
<dbReference type="Gene3D" id="3.40.50.10300">
    <property type="entry name" value="CoaB-like"/>
    <property type="match status" value="1"/>
</dbReference>
<comment type="similarity">
    <text evidence="3 4">In the N-terminal section; belongs to the HFCD (homo-oligomeric flavin containing Cys decarboxylase) superfamily.</text>
</comment>
<feature type="binding site" evidence="3">
    <location>
        <position position="342"/>
    </location>
    <ligand>
        <name>CTP</name>
        <dbReference type="ChEBI" id="CHEBI:37563"/>
    </ligand>
</feature>
<feature type="binding site" evidence="3">
    <location>
        <position position="324"/>
    </location>
    <ligand>
        <name>CTP</name>
        <dbReference type="ChEBI" id="CHEBI:37563"/>
    </ligand>
</feature>
<comment type="pathway">
    <text evidence="3 4">Cofactor biosynthesis; coenzyme A biosynthesis; CoA from (R)-pantothenate: step 2/5.</text>
</comment>
<reference evidence="7 8" key="1">
    <citation type="submission" date="2023-03" db="EMBL/GenBank/DDBJ databases">
        <title>Fodinicurvata sp. CAU 1616 isolated from sea sendiment.</title>
        <authorList>
            <person name="Kim W."/>
        </authorList>
    </citation>
    <scope>NUCLEOTIDE SEQUENCE [LARGE SCALE GENOMIC DNA]</scope>
    <source>
        <strain evidence="7 8">CAU 1616</strain>
    </source>
</reference>
<dbReference type="InterPro" id="IPR003382">
    <property type="entry name" value="Flavoprotein"/>
</dbReference>
<dbReference type="InterPro" id="IPR035929">
    <property type="entry name" value="CoaB-like_sf"/>
</dbReference>
<keyword evidence="8" id="KW-1185">Reference proteome</keyword>
<dbReference type="InterPro" id="IPR007085">
    <property type="entry name" value="DNA/pantothenate-metab_flavo_C"/>
</dbReference>
<dbReference type="PANTHER" id="PTHR14359:SF6">
    <property type="entry name" value="PHOSPHOPANTOTHENOYLCYSTEINE DECARBOXYLASE"/>
    <property type="match status" value="1"/>
</dbReference>
<dbReference type="HAMAP" id="MF_02225">
    <property type="entry name" value="CoaBC"/>
    <property type="match status" value="1"/>
</dbReference>
<feature type="binding site" evidence="3">
    <location>
        <begin position="304"/>
        <end position="307"/>
    </location>
    <ligand>
        <name>CTP</name>
        <dbReference type="ChEBI" id="CHEBI:37563"/>
    </ligand>
</feature>